<evidence type="ECO:0000256" key="6">
    <source>
        <dbReference type="ARBA" id="ARBA00022840"/>
    </source>
</evidence>
<evidence type="ECO:0000256" key="8">
    <source>
        <dbReference type="ARBA" id="ARBA00023146"/>
    </source>
</evidence>
<accession>A0A559J324</accession>
<keyword evidence="8 10" id="KW-0030">Aminoacyl-tRNA synthetase</keyword>
<dbReference type="EC" id="6.1.1.14" evidence="10"/>
<dbReference type="SUPFAM" id="SSF109604">
    <property type="entry name" value="HD-domain/PDEase-like"/>
    <property type="match status" value="1"/>
</dbReference>
<dbReference type="EMBL" id="VNJK01000001">
    <property type="protein sequence ID" value="TVX94288.1"/>
    <property type="molecule type" value="Genomic_DNA"/>
</dbReference>
<dbReference type="GO" id="GO:0006426">
    <property type="term" value="P:glycyl-tRNA aminoacylation"/>
    <property type="evidence" value="ECO:0007669"/>
    <property type="project" value="UniProtKB-UniRule"/>
</dbReference>
<comment type="caution">
    <text evidence="12">The sequence shown here is derived from an EMBL/GenBank/DDBJ whole genome shotgun (WGS) entry which is preliminary data.</text>
</comment>
<reference evidence="12 13" key="1">
    <citation type="submission" date="2019-07" db="EMBL/GenBank/DDBJ databases">
        <authorList>
            <person name="Kim J."/>
        </authorList>
    </citation>
    <scope>NUCLEOTIDE SEQUENCE [LARGE SCALE GENOMIC DNA]</scope>
    <source>
        <strain evidence="12 13">N4</strain>
    </source>
</reference>
<comment type="subunit">
    <text evidence="10">Tetramer of two alpha and two beta subunits.</text>
</comment>
<feature type="domain" description="DALR anticodon binding" evidence="11">
    <location>
        <begin position="586"/>
        <end position="675"/>
    </location>
</feature>
<gene>
    <name evidence="10" type="primary">glyS</name>
    <name evidence="12" type="ORF">FPZ44_15260</name>
</gene>
<comment type="similarity">
    <text evidence="2 10">Belongs to the class-II aminoacyl-tRNA synthetase family.</text>
</comment>
<dbReference type="HAMAP" id="MF_00255">
    <property type="entry name" value="Gly_tRNA_synth_beta"/>
    <property type="match status" value="1"/>
</dbReference>
<dbReference type="RefSeq" id="WP_144991396.1">
    <property type="nucleotide sequence ID" value="NZ_VNJK01000001.1"/>
</dbReference>
<dbReference type="Pfam" id="PF02092">
    <property type="entry name" value="tRNA_synt_2f"/>
    <property type="match status" value="1"/>
</dbReference>
<dbReference type="GO" id="GO:0006420">
    <property type="term" value="P:arginyl-tRNA aminoacylation"/>
    <property type="evidence" value="ECO:0007669"/>
    <property type="project" value="InterPro"/>
</dbReference>
<evidence type="ECO:0000256" key="5">
    <source>
        <dbReference type="ARBA" id="ARBA00022741"/>
    </source>
</evidence>
<evidence type="ECO:0000259" key="11">
    <source>
        <dbReference type="Pfam" id="PF05746"/>
    </source>
</evidence>
<keyword evidence="5 10" id="KW-0547">Nucleotide-binding</keyword>
<sequence>MPKHLLLELGLEEVPARFVRGAIDQLQERVERWLEQSRIAHEGVKAYATPRRLAIVVHNAADKQTDVHEEVKGPARKIAVDEQGQWSKATLGFARSQGVDPEQLFFKELNGVEYIYANKSSIGTDTADVLAEGLSSIVHAMTFPKNMRWGSYEMRFVRPIRWVVALFGSDIIPIEFTGVKAGNVSRGHRFLGEETVITSAEQYVERLREQHVIVDVEERKALIVSQLEKLAAEKQWNISIKEDLLEEVLFLVEYPTALFGTFDESFLHIPQDVLITSMREHQRYFPVLDAQNQLLPYFVTVRNGDDKGLDIVAKGNEKVLRARLSDAKFFYQEDQKLRIEDCVKKLDSIVFHEELGTLGDKVRRIRAIADKLAAVVKADEQVAVKVSRAADICKFDLVTQMVYEFPELQGQMGEDYALKLNEDAEVARAINEHYKPRFAGDTAPATLVGQLVSLADKMDTLVGCFAIGIIPTGSQDPYALRRQATGIVQMIVEQNVPLSLSQLFDVALDVQEQAQLLKRNRVEVRNDLYDFFGLRVKNVLSEEVRYDVVDAALAAGYDDVKLTIARGKSLMTAVQQEAFKTTVESFNRVANLAAKAEHADVNEELFEQDQERELYASWKLAHEQIERSIQQPEQVLIELGKLEQPITAFFDDVMVMAKDEAVKNNRLALLKLIANDLYRYADFSKLVWASV</sequence>
<dbReference type="GO" id="GO:0004814">
    <property type="term" value="F:arginine-tRNA ligase activity"/>
    <property type="evidence" value="ECO:0007669"/>
    <property type="project" value="InterPro"/>
</dbReference>
<evidence type="ECO:0000256" key="4">
    <source>
        <dbReference type="ARBA" id="ARBA00022598"/>
    </source>
</evidence>
<protein>
    <recommendedName>
        <fullName evidence="10">Glycine--tRNA ligase beta subunit</fullName>
        <ecNumber evidence="10">6.1.1.14</ecNumber>
    </recommendedName>
    <alternativeName>
        <fullName evidence="10">Glycyl-tRNA synthetase beta subunit</fullName>
        <shortName evidence="10">GlyRS</shortName>
    </alternativeName>
</protein>
<evidence type="ECO:0000256" key="3">
    <source>
        <dbReference type="ARBA" id="ARBA00022490"/>
    </source>
</evidence>
<evidence type="ECO:0000256" key="10">
    <source>
        <dbReference type="HAMAP-Rule" id="MF_00255"/>
    </source>
</evidence>
<organism evidence="12 13">
    <name type="scientific">Paenibacillus agilis</name>
    <dbReference type="NCBI Taxonomy" id="3020863"/>
    <lineage>
        <taxon>Bacteria</taxon>
        <taxon>Bacillati</taxon>
        <taxon>Bacillota</taxon>
        <taxon>Bacilli</taxon>
        <taxon>Bacillales</taxon>
        <taxon>Paenibacillaceae</taxon>
        <taxon>Paenibacillus</taxon>
    </lineage>
</organism>
<keyword evidence="7 10" id="KW-0648">Protein biosynthesis</keyword>
<comment type="catalytic activity">
    <reaction evidence="9 10">
        <text>tRNA(Gly) + glycine + ATP = glycyl-tRNA(Gly) + AMP + diphosphate</text>
        <dbReference type="Rhea" id="RHEA:16013"/>
        <dbReference type="Rhea" id="RHEA-COMP:9664"/>
        <dbReference type="Rhea" id="RHEA-COMP:9683"/>
        <dbReference type="ChEBI" id="CHEBI:30616"/>
        <dbReference type="ChEBI" id="CHEBI:33019"/>
        <dbReference type="ChEBI" id="CHEBI:57305"/>
        <dbReference type="ChEBI" id="CHEBI:78442"/>
        <dbReference type="ChEBI" id="CHEBI:78522"/>
        <dbReference type="ChEBI" id="CHEBI:456215"/>
        <dbReference type="EC" id="6.1.1.14"/>
    </reaction>
</comment>
<dbReference type="PANTHER" id="PTHR30075:SF2">
    <property type="entry name" value="GLYCINE--TRNA LIGASE, CHLOROPLASTIC_MITOCHONDRIAL 2"/>
    <property type="match status" value="1"/>
</dbReference>
<dbReference type="Pfam" id="PF05746">
    <property type="entry name" value="DALR_1"/>
    <property type="match status" value="1"/>
</dbReference>
<proteinExistence type="inferred from homology"/>
<dbReference type="PRINTS" id="PR01045">
    <property type="entry name" value="TRNASYNTHGB"/>
</dbReference>
<evidence type="ECO:0000256" key="9">
    <source>
        <dbReference type="ARBA" id="ARBA00047937"/>
    </source>
</evidence>
<keyword evidence="3 10" id="KW-0963">Cytoplasm</keyword>
<dbReference type="NCBIfam" id="TIGR00211">
    <property type="entry name" value="glyS"/>
    <property type="match status" value="1"/>
</dbReference>
<keyword evidence="4 10" id="KW-0436">Ligase</keyword>
<evidence type="ECO:0000256" key="2">
    <source>
        <dbReference type="ARBA" id="ARBA00008226"/>
    </source>
</evidence>
<evidence type="ECO:0000313" key="13">
    <source>
        <dbReference type="Proteomes" id="UP000318102"/>
    </source>
</evidence>
<dbReference type="PROSITE" id="PS50861">
    <property type="entry name" value="AA_TRNA_LIGASE_II_GLYAB"/>
    <property type="match status" value="1"/>
</dbReference>
<dbReference type="GO" id="GO:0005829">
    <property type="term" value="C:cytosol"/>
    <property type="evidence" value="ECO:0007669"/>
    <property type="project" value="TreeGrafter"/>
</dbReference>
<dbReference type="InterPro" id="IPR015944">
    <property type="entry name" value="Gly-tRNA-synth_bsu"/>
</dbReference>
<dbReference type="GO" id="GO:0004820">
    <property type="term" value="F:glycine-tRNA ligase activity"/>
    <property type="evidence" value="ECO:0007669"/>
    <property type="project" value="UniProtKB-UniRule"/>
</dbReference>
<evidence type="ECO:0000313" key="12">
    <source>
        <dbReference type="EMBL" id="TVX94288.1"/>
    </source>
</evidence>
<keyword evidence="6 10" id="KW-0067">ATP-binding</keyword>
<dbReference type="InterPro" id="IPR006194">
    <property type="entry name" value="Gly-tRNA-synth_heterodimer"/>
</dbReference>
<name>A0A559J324_9BACL</name>
<dbReference type="PANTHER" id="PTHR30075">
    <property type="entry name" value="GLYCYL-TRNA SYNTHETASE"/>
    <property type="match status" value="1"/>
</dbReference>
<comment type="subcellular location">
    <subcellularLocation>
        <location evidence="1 10">Cytoplasm</location>
    </subcellularLocation>
</comment>
<dbReference type="GO" id="GO:0005524">
    <property type="term" value="F:ATP binding"/>
    <property type="evidence" value="ECO:0007669"/>
    <property type="project" value="UniProtKB-UniRule"/>
</dbReference>
<evidence type="ECO:0000256" key="1">
    <source>
        <dbReference type="ARBA" id="ARBA00004496"/>
    </source>
</evidence>
<dbReference type="AlphaFoldDB" id="A0A559J324"/>
<dbReference type="Proteomes" id="UP000318102">
    <property type="component" value="Unassembled WGS sequence"/>
</dbReference>
<dbReference type="InterPro" id="IPR008909">
    <property type="entry name" value="DALR_anticod-bd"/>
</dbReference>
<keyword evidence="13" id="KW-1185">Reference proteome</keyword>
<evidence type="ECO:0000256" key="7">
    <source>
        <dbReference type="ARBA" id="ARBA00022917"/>
    </source>
</evidence>
<dbReference type="OrthoDB" id="9775440at2"/>